<evidence type="ECO:0000313" key="2">
    <source>
        <dbReference type="Proteomes" id="UP000245469"/>
    </source>
</evidence>
<comment type="caution">
    <text evidence="1">The sequence shown here is derived from an EMBL/GenBank/DDBJ whole genome shotgun (WGS) entry which is preliminary data.</text>
</comment>
<dbReference type="Gene3D" id="3.40.1360.10">
    <property type="match status" value="1"/>
</dbReference>
<dbReference type="EMBL" id="QGDQ01000020">
    <property type="protein sequence ID" value="PWJ51823.1"/>
    <property type="molecule type" value="Genomic_DNA"/>
</dbReference>
<dbReference type="SUPFAM" id="SSF56731">
    <property type="entry name" value="DNA primase core"/>
    <property type="match status" value="1"/>
</dbReference>
<dbReference type="RefSeq" id="WP_109775410.1">
    <property type="nucleotide sequence ID" value="NZ_QGDQ01000020.1"/>
</dbReference>
<proteinExistence type="predicted"/>
<dbReference type="Proteomes" id="UP000245469">
    <property type="component" value="Unassembled WGS sequence"/>
</dbReference>
<dbReference type="AlphaFoldDB" id="A0A316A2K3"/>
<reference evidence="1 2" key="1">
    <citation type="submission" date="2018-03" db="EMBL/GenBank/DDBJ databases">
        <title>Genomic Encyclopedia of Archaeal and Bacterial Type Strains, Phase II (KMG-II): from individual species to whole genera.</title>
        <authorList>
            <person name="Goeker M."/>
        </authorList>
    </citation>
    <scope>NUCLEOTIDE SEQUENCE [LARGE SCALE GENOMIC DNA]</scope>
    <source>
        <strain evidence="1 2">DSM 44889</strain>
    </source>
</reference>
<sequence length="194" mass="20721">MCLRKRRHELPGWPKTFVMLGRRKPGHVWLSPRKLEALYPHAEAYFDSLLYGLPHLLAAGPWDDLAVVEGEKDADNLTAAGLPALSHWQGGTGWTREQAARWSGFRGGVILVADRDAAGARCALQTRSLLLGAGVIASRLRVVLPVTGKDASDHLAAGHDPVDFVPADLDSLAVLAATAPPPGRGGAYRAGRAL</sequence>
<evidence type="ECO:0000313" key="1">
    <source>
        <dbReference type="EMBL" id="PWJ51823.1"/>
    </source>
</evidence>
<protein>
    <recommendedName>
        <fullName evidence="3">Toprim domain-containing protein</fullName>
    </recommendedName>
</protein>
<dbReference type="InterPro" id="IPR034154">
    <property type="entry name" value="TOPRIM_DnaG/twinkle"/>
</dbReference>
<dbReference type="OrthoDB" id="4565137at2"/>
<dbReference type="CDD" id="cd01029">
    <property type="entry name" value="TOPRIM_primases"/>
    <property type="match status" value="1"/>
</dbReference>
<accession>A0A316A2K3</accession>
<name>A0A316A2K3_9ACTN</name>
<evidence type="ECO:0008006" key="3">
    <source>
        <dbReference type="Google" id="ProtNLM"/>
    </source>
</evidence>
<gene>
    <name evidence="1" type="ORF">BXY45_120102</name>
</gene>
<organism evidence="1 2">
    <name type="scientific">Quadrisphaera granulorum</name>
    <dbReference type="NCBI Taxonomy" id="317664"/>
    <lineage>
        <taxon>Bacteria</taxon>
        <taxon>Bacillati</taxon>
        <taxon>Actinomycetota</taxon>
        <taxon>Actinomycetes</taxon>
        <taxon>Kineosporiales</taxon>
        <taxon>Kineosporiaceae</taxon>
        <taxon>Quadrisphaera</taxon>
    </lineage>
</organism>
<keyword evidence="2" id="KW-1185">Reference proteome</keyword>